<accession>A0ABM9ICP8</accession>
<sequence>MLLGSLVFNVNVENYPIFPCRKRGGITPFYVPTDSSQKGRSLIFCYWTRSCELFWKDRVIRWFSKEYFFIRLLDRVEGLIQYAICKLNLGFKPETYRVVPADLTYLTLLPKGITEGERSCQLSIP</sequence>
<proteinExistence type="predicted"/>
<organism evidence="1 2">
    <name type="scientific">Candidatus Methylacidiphilum fumarolicum</name>
    <dbReference type="NCBI Taxonomy" id="591154"/>
    <lineage>
        <taxon>Bacteria</taxon>
        <taxon>Pseudomonadati</taxon>
        <taxon>Verrucomicrobiota</taxon>
        <taxon>Methylacidiphilae</taxon>
        <taxon>Methylacidiphilales</taxon>
        <taxon>Methylacidiphilaceae</taxon>
        <taxon>Methylacidiphilum (ex Ratnadevi et al. 2023)</taxon>
    </lineage>
</organism>
<reference evidence="1" key="1">
    <citation type="submission" date="2023-03" db="EMBL/GenBank/DDBJ databases">
        <authorList>
            <person name="Cremers G."/>
            <person name="Picone N."/>
        </authorList>
    </citation>
    <scope>NUCLEOTIDE SEQUENCE</scope>
    <source>
        <strain evidence="1">Sample_alias</strain>
    </source>
</reference>
<protein>
    <submittedName>
        <fullName evidence="1">Uncharacterized protein</fullName>
    </submittedName>
</protein>
<evidence type="ECO:0000313" key="1">
    <source>
        <dbReference type="EMBL" id="CAI9085430.1"/>
    </source>
</evidence>
<dbReference type="Proteomes" id="UP001161497">
    <property type="component" value="Chromosome"/>
</dbReference>
<name>A0ABM9ICP8_9BACT</name>
<gene>
    <name evidence="1" type="ORF">MFUM_1062</name>
</gene>
<keyword evidence="2" id="KW-1185">Reference proteome</keyword>
<evidence type="ECO:0000313" key="2">
    <source>
        <dbReference type="Proteomes" id="UP001161497"/>
    </source>
</evidence>
<dbReference type="EMBL" id="OX458932">
    <property type="protein sequence ID" value="CAI9085430.1"/>
    <property type="molecule type" value="Genomic_DNA"/>
</dbReference>